<protein>
    <submittedName>
        <fullName evidence="2">Uncharacterized protein</fullName>
    </submittedName>
</protein>
<accession>A0A8J6H9N6</accession>
<evidence type="ECO:0000256" key="1">
    <source>
        <dbReference type="SAM" id="MobiDB-lite"/>
    </source>
</evidence>
<dbReference type="AlphaFoldDB" id="A0A8J6H9N6"/>
<dbReference type="EMBL" id="JABDTM020027582">
    <property type="protein sequence ID" value="KAH0810301.1"/>
    <property type="molecule type" value="Genomic_DNA"/>
</dbReference>
<name>A0A8J6H9N6_TENMO</name>
<organism evidence="2 3">
    <name type="scientific">Tenebrio molitor</name>
    <name type="common">Yellow mealworm beetle</name>
    <dbReference type="NCBI Taxonomy" id="7067"/>
    <lineage>
        <taxon>Eukaryota</taxon>
        <taxon>Metazoa</taxon>
        <taxon>Ecdysozoa</taxon>
        <taxon>Arthropoda</taxon>
        <taxon>Hexapoda</taxon>
        <taxon>Insecta</taxon>
        <taxon>Pterygota</taxon>
        <taxon>Neoptera</taxon>
        <taxon>Endopterygota</taxon>
        <taxon>Coleoptera</taxon>
        <taxon>Polyphaga</taxon>
        <taxon>Cucujiformia</taxon>
        <taxon>Tenebrionidae</taxon>
        <taxon>Tenebrio</taxon>
    </lineage>
</organism>
<feature type="region of interest" description="Disordered" evidence="1">
    <location>
        <begin position="51"/>
        <end position="112"/>
    </location>
</feature>
<sequence length="630" mass="68990">MGTKRGALRNAMRTCHISFEECSCRVSSFGIWESGVSASGASRAYRVPPKEGAAAPELGGSDGAYEAGVSARPRRRGTKGDRGWAMCHGRTKGAPPAAIRERGVRSGPERNSRVGDRFLVTETDRPESTRSETSLFFIPLRRKILDGRRENPRCRRKRKTLRTTPPVVCERIPAVRPPDGPIFHRPSAAVAAFFSKIVKIFKLRRNAECRAGCAPDKAPARAVGGSVLSGRHATAPAPRCSGRSEKIDYGFVVDAVKNKSAPKTALRDGAKRKLPDWGNYRRFCAGSSAMGTAGAGGTPSETRLTAGFAKVDDGIAGGERTPINFRKNPGARVFDSSPTRSGTTRRTWYRRDTTVIASLPTLRPGVNASFTPLLRILNVFLFAPRKPSPSRISWSVAARNYFIVDVDVVGASWSGIFWPHLGLESLEFVLLFFWQKSSANRRVLAYVGVMRGHDFVLFYIANTGGLLSVRAVMAAKHSKNMADPSCKTPNATPRSFRLLRFDTCLSIFRLSRRVSRRAIFETIRFCEGAAPELAGYIFLRFVQVRGCCVTPPGAHVSDSVRAEAVLMRAPVACRTLDCSRESIARPAVSVLTWMDCEEGGFFERLFHSTDMNYKIVSLDETNGTSAGSPV</sequence>
<evidence type="ECO:0000313" key="3">
    <source>
        <dbReference type="Proteomes" id="UP000719412"/>
    </source>
</evidence>
<reference evidence="2" key="1">
    <citation type="journal article" date="2020" name="J Insects Food Feed">
        <title>The yellow mealworm (Tenebrio molitor) genome: a resource for the emerging insects as food and feed industry.</title>
        <authorList>
            <person name="Eriksson T."/>
            <person name="Andere A."/>
            <person name="Kelstrup H."/>
            <person name="Emery V."/>
            <person name="Picard C."/>
        </authorList>
    </citation>
    <scope>NUCLEOTIDE SEQUENCE</scope>
    <source>
        <strain evidence="2">Stoneville</strain>
        <tissue evidence="2">Whole head</tissue>
    </source>
</reference>
<reference evidence="2" key="2">
    <citation type="submission" date="2021-08" db="EMBL/GenBank/DDBJ databases">
        <authorList>
            <person name="Eriksson T."/>
        </authorList>
    </citation>
    <scope>NUCLEOTIDE SEQUENCE</scope>
    <source>
        <strain evidence="2">Stoneville</strain>
        <tissue evidence="2">Whole head</tissue>
    </source>
</reference>
<evidence type="ECO:0000313" key="2">
    <source>
        <dbReference type="EMBL" id="KAH0810301.1"/>
    </source>
</evidence>
<dbReference type="Proteomes" id="UP000719412">
    <property type="component" value="Unassembled WGS sequence"/>
</dbReference>
<feature type="compositionally biased region" description="Basic and acidic residues" evidence="1">
    <location>
        <begin position="99"/>
        <end position="112"/>
    </location>
</feature>
<comment type="caution">
    <text evidence="2">The sequence shown here is derived from an EMBL/GenBank/DDBJ whole genome shotgun (WGS) entry which is preliminary data.</text>
</comment>
<keyword evidence="3" id="KW-1185">Reference proteome</keyword>
<gene>
    <name evidence="2" type="ORF">GEV33_012492</name>
</gene>
<proteinExistence type="predicted"/>